<comment type="subcellular location">
    <subcellularLocation>
        <location evidence="1">Cell membrane</location>
        <topology evidence="1">Multi-pass membrane protein</topology>
    </subcellularLocation>
</comment>
<evidence type="ECO:0000259" key="14">
    <source>
        <dbReference type="Pfam" id="PF12249"/>
    </source>
</evidence>
<gene>
    <name evidence="16" type="ORF">AVDCRST_MAG06-836</name>
</gene>
<dbReference type="EC" id="2.4.2.46" evidence="4"/>
<feature type="transmembrane region" description="Helical" evidence="13">
    <location>
        <begin position="388"/>
        <end position="405"/>
    </location>
</feature>
<name>A0A6J4N6M7_9ACTN</name>
<dbReference type="EMBL" id="CADCUP010000056">
    <property type="protein sequence ID" value="CAA9379725.1"/>
    <property type="molecule type" value="Genomic_DNA"/>
</dbReference>
<dbReference type="GO" id="GO:0016757">
    <property type="term" value="F:glycosyltransferase activity"/>
    <property type="evidence" value="ECO:0007669"/>
    <property type="project" value="InterPro"/>
</dbReference>
<feature type="transmembrane region" description="Helical" evidence="13">
    <location>
        <begin position="38"/>
        <end position="58"/>
    </location>
</feature>
<protein>
    <recommendedName>
        <fullName evidence="5">Galactan 5-O-arabinofuranosyltransferase</fullName>
        <ecNumber evidence="4">2.4.2.46</ecNumber>
    </recommendedName>
    <alternativeName>
        <fullName evidence="11">Arabinofuranosyltransferase AftA</fullName>
    </alternativeName>
</protein>
<evidence type="ECO:0000256" key="8">
    <source>
        <dbReference type="ARBA" id="ARBA00022692"/>
    </source>
</evidence>
<dbReference type="GO" id="GO:0005886">
    <property type="term" value="C:plasma membrane"/>
    <property type="evidence" value="ECO:0007669"/>
    <property type="project" value="UniProtKB-SubCell"/>
</dbReference>
<dbReference type="InterPro" id="IPR020959">
    <property type="entry name" value="ArabinofuranosylTrfase_AftA_C"/>
</dbReference>
<feature type="transmembrane region" description="Helical" evidence="13">
    <location>
        <begin position="198"/>
        <end position="217"/>
    </location>
</feature>
<reference evidence="16" key="1">
    <citation type="submission" date="2020-02" db="EMBL/GenBank/DDBJ databases">
        <authorList>
            <person name="Meier V. D."/>
        </authorList>
    </citation>
    <scope>NUCLEOTIDE SEQUENCE</scope>
    <source>
        <strain evidence="16">AVDCRST_MAG06</strain>
    </source>
</reference>
<evidence type="ECO:0000256" key="7">
    <source>
        <dbReference type="ARBA" id="ARBA00022679"/>
    </source>
</evidence>
<comment type="similarity">
    <text evidence="3">Belongs to the glycosyltransferase 85 family.</text>
</comment>
<feature type="transmembrane region" description="Helical" evidence="13">
    <location>
        <begin position="274"/>
        <end position="294"/>
    </location>
</feature>
<dbReference type="GO" id="GO:0045227">
    <property type="term" value="P:capsule polysaccharide biosynthetic process"/>
    <property type="evidence" value="ECO:0007669"/>
    <property type="project" value="UniProtKB-UniPathway"/>
</dbReference>
<feature type="transmembrane region" description="Helical" evidence="13">
    <location>
        <begin position="356"/>
        <end position="376"/>
    </location>
</feature>
<evidence type="ECO:0000256" key="1">
    <source>
        <dbReference type="ARBA" id="ARBA00004651"/>
    </source>
</evidence>
<feature type="transmembrane region" description="Helical" evidence="13">
    <location>
        <begin position="229"/>
        <end position="254"/>
    </location>
</feature>
<evidence type="ECO:0000256" key="12">
    <source>
        <dbReference type="ARBA" id="ARBA00034030"/>
    </source>
</evidence>
<keyword evidence="9 13" id="KW-1133">Transmembrane helix</keyword>
<evidence type="ECO:0000256" key="5">
    <source>
        <dbReference type="ARBA" id="ARBA00020482"/>
    </source>
</evidence>
<dbReference type="InterPro" id="IPR020963">
    <property type="entry name" value="ArabinofuranosylTrfase_AftA_N"/>
</dbReference>
<dbReference type="GO" id="GO:0044038">
    <property type="term" value="P:cell wall macromolecule biosynthetic process"/>
    <property type="evidence" value="ECO:0007669"/>
    <property type="project" value="InterPro"/>
</dbReference>
<evidence type="ECO:0000256" key="11">
    <source>
        <dbReference type="ARBA" id="ARBA00033184"/>
    </source>
</evidence>
<dbReference type="UniPathway" id="UPA00963"/>
<feature type="domain" description="Arabinofuranosyltransferase AftA C-terminal" evidence="14">
    <location>
        <begin position="498"/>
        <end position="619"/>
    </location>
</feature>
<evidence type="ECO:0000256" key="2">
    <source>
        <dbReference type="ARBA" id="ARBA00004776"/>
    </source>
</evidence>
<evidence type="ECO:0000256" key="3">
    <source>
        <dbReference type="ARBA" id="ARBA00009655"/>
    </source>
</evidence>
<sequence>MLLRPALLVVATLLGSAAVAVLVEVAGVRVTDPDWRGRVVLALTLGAGLAGFGVALLARRRPTLAADAGAVAAGVLLAAMGTTALHGTRWGWFGLYSDSSFRTQMATRYADTAALVDYGYLDLPAYYPPALGWIEGRVAAVAGIAGWEAVRPVQLVVAVLVPLAAYLLWRPVAGALPAAAVAGLTTVWTAHPQKPDEWLVLACLLPWWLLVVRDVRAPGVDRWAVWRPGLVLGLLLLVHTYWFLPFGVATLLALAYDAVRARRGGRTRLPWGRALAIGVIGLAVSAVSWLPLVLARLRLPSDSLQLRYAVPGGHAPPWPTPTDPLGVLGLLGIAWLAWAGWRWLRGRAVDELAGALALALAGALATLGLGALAASYDIGILAFKTRDAVTLLLLVCGVLGVADAVRALGRSHAPRGIAAAATVALAAVAGGTAGHHVAAEWSTEAPALVAQTTRYPDGDVPTGEPTDEPFYPTLFVDPTDPSVEQVRAAWLGLRPDVPLDEAVLVTTQVDLLATTPVHWFLATKSIYSHPNGRFEDRVALLEQVAACPDPACAADLLRDNDLDEVDGLVLQRDGDLLRLPFMVDTFPDRTRRSGVAFPDEVLRGPEFERRELGRIVVVALTGP</sequence>
<feature type="transmembrane region" description="Helical" evidence="13">
    <location>
        <begin position="70"/>
        <end position="92"/>
    </location>
</feature>
<keyword evidence="6" id="KW-1003">Cell membrane</keyword>
<proteinExistence type="inferred from homology"/>
<dbReference type="RefSeq" id="WP_295657179.1">
    <property type="nucleotide sequence ID" value="NZ_CADCUP010000056.1"/>
</dbReference>
<comment type="catalytic activity">
    <reaction evidence="12">
        <text>Adds an alpha-D-arabinofuranosyl group from trans,octacis-decaprenylphospho-beta-D-arabinofuranose at the 5-O-position of the eighth, tenth and twelfth galactofuranose unit of the galactofuranan chain of [beta-D-galactofuranosyl-(1-&gt;5)-beta-D-galactofuranosyl-(1-&gt;6)]14-beta-D-galactofuranosyl-(1-&gt;5)-beta-D-galactofuranosyl-(1-&gt;4)-alpha-L-rhamnopyranosyl-(1-&gt;3)-N-acetyl-alpha-D-glucosaminyl-diphospho-trans,octacis-decaprenol.</text>
        <dbReference type="EC" id="2.4.2.46"/>
    </reaction>
</comment>
<evidence type="ECO:0000313" key="16">
    <source>
        <dbReference type="EMBL" id="CAA9379725.1"/>
    </source>
</evidence>
<evidence type="ECO:0000256" key="6">
    <source>
        <dbReference type="ARBA" id="ARBA00022475"/>
    </source>
</evidence>
<evidence type="ECO:0000256" key="9">
    <source>
        <dbReference type="ARBA" id="ARBA00022989"/>
    </source>
</evidence>
<dbReference type="Pfam" id="PF12250">
    <property type="entry name" value="AftA_N"/>
    <property type="match status" value="1"/>
</dbReference>
<keyword evidence="8 13" id="KW-0812">Transmembrane</keyword>
<evidence type="ECO:0000256" key="10">
    <source>
        <dbReference type="ARBA" id="ARBA00023136"/>
    </source>
</evidence>
<dbReference type="AlphaFoldDB" id="A0A6J4N6M7"/>
<feature type="transmembrane region" description="Helical" evidence="13">
    <location>
        <begin position="325"/>
        <end position="344"/>
    </location>
</feature>
<evidence type="ECO:0000256" key="4">
    <source>
        <dbReference type="ARBA" id="ARBA00012037"/>
    </source>
</evidence>
<keyword evidence="7" id="KW-0808">Transferase</keyword>
<keyword evidence="10 13" id="KW-0472">Membrane</keyword>
<evidence type="ECO:0000256" key="13">
    <source>
        <dbReference type="SAM" id="Phobius"/>
    </source>
</evidence>
<accession>A0A6J4N6M7</accession>
<organism evidence="16">
    <name type="scientific">uncultured Nocardioides sp</name>
    <dbReference type="NCBI Taxonomy" id="198441"/>
    <lineage>
        <taxon>Bacteria</taxon>
        <taxon>Bacillati</taxon>
        <taxon>Actinomycetota</taxon>
        <taxon>Actinomycetes</taxon>
        <taxon>Propionibacteriales</taxon>
        <taxon>Nocardioidaceae</taxon>
        <taxon>Nocardioides</taxon>
        <taxon>environmental samples</taxon>
    </lineage>
</organism>
<evidence type="ECO:0000259" key="15">
    <source>
        <dbReference type="Pfam" id="PF12250"/>
    </source>
</evidence>
<feature type="domain" description="Arabinofuranosyltransferase AftA N-terminal" evidence="15">
    <location>
        <begin position="48"/>
        <end position="423"/>
    </location>
</feature>
<dbReference type="Pfam" id="PF12249">
    <property type="entry name" value="AftA_C"/>
    <property type="match status" value="1"/>
</dbReference>
<comment type="pathway">
    <text evidence="2">Cell wall biogenesis; cell wall polysaccharide biosynthesis.</text>
</comment>
<feature type="transmembrane region" description="Helical" evidence="13">
    <location>
        <begin position="175"/>
        <end position="191"/>
    </location>
</feature>